<feature type="transmembrane region" description="Helical" evidence="5">
    <location>
        <begin position="7"/>
        <end position="32"/>
    </location>
</feature>
<comment type="subcellular location">
    <subcellularLocation>
        <location evidence="1">Membrane</location>
        <topology evidence="1">Multi-pass membrane protein</topology>
    </subcellularLocation>
</comment>
<name>A0A8T3CXA6_9TELE</name>
<feature type="transmembrane region" description="Helical" evidence="5">
    <location>
        <begin position="44"/>
        <end position="63"/>
    </location>
</feature>
<accession>A0A8T3CXA6</accession>
<keyword evidence="2 5" id="KW-0812">Transmembrane</keyword>
<feature type="transmembrane region" description="Helical" evidence="5">
    <location>
        <begin position="211"/>
        <end position="233"/>
    </location>
</feature>
<evidence type="ECO:0000256" key="4">
    <source>
        <dbReference type="ARBA" id="ARBA00023136"/>
    </source>
</evidence>
<dbReference type="InterPro" id="IPR008952">
    <property type="entry name" value="Tetraspanin_EC2_sf"/>
</dbReference>
<reference evidence="6" key="1">
    <citation type="submission" date="2021-01" db="EMBL/GenBank/DDBJ databases">
        <authorList>
            <person name="Zahm M."/>
            <person name="Roques C."/>
            <person name="Cabau C."/>
            <person name="Klopp C."/>
            <person name="Donnadieu C."/>
            <person name="Jouanno E."/>
            <person name="Lampietro C."/>
            <person name="Louis A."/>
            <person name="Herpin A."/>
            <person name="Echchiki A."/>
            <person name="Berthelot C."/>
            <person name="Parey E."/>
            <person name="Roest-Crollius H."/>
            <person name="Braasch I."/>
            <person name="Postlethwait J."/>
            <person name="Bobe J."/>
            <person name="Montfort J."/>
            <person name="Bouchez O."/>
            <person name="Begum T."/>
            <person name="Mejri S."/>
            <person name="Adams A."/>
            <person name="Chen W.-J."/>
            <person name="Guiguen Y."/>
        </authorList>
    </citation>
    <scope>NUCLEOTIDE SEQUENCE</scope>
    <source>
        <tissue evidence="6">Blood</tissue>
    </source>
</reference>
<comment type="caution">
    <text evidence="6">The sequence shown here is derived from an EMBL/GenBank/DDBJ whole genome shotgun (WGS) entry which is preliminary data.</text>
</comment>
<organism evidence="6 7">
    <name type="scientific">Albula goreensis</name>
    <dbReference type="NCBI Taxonomy" id="1534307"/>
    <lineage>
        <taxon>Eukaryota</taxon>
        <taxon>Metazoa</taxon>
        <taxon>Chordata</taxon>
        <taxon>Craniata</taxon>
        <taxon>Vertebrata</taxon>
        <taxon>Euteleostomi</taxon>
        <taxon>Actinopterygii</taxon>
        <taxon>Neopterygii</taxon>
        <taxon>Teleostei</taxon>
        <taxon>Albuliformes</taxon>
        <taxon>Albulidae</taxon>
        <taxon>Albula</taxon>
    </lineage>
</organism>
<evidence type="ECO:0000256" key="2">
    <source>
        <dbReference type="ARBA" id="ARBA00022692"/>
    </source>
</evidence>
<keyword evidence="4 5" id="KW-0472">Membrane</keyword>
<dbReference type="EMBL" id="JAERUA010000017">
    <property type="protein sequence ID" value="KAI1887954.1"/>
    <property type="molecule type" value="Genomic_DNA"/>
</dbReference>
<dbReference type="Proteomes" id="UP000829720">
    <property type="component" value="Unassembled WGS sequence"/>
</dbReference>
<keyword evidence="7" id="KW-1185">Reference proteome</keyword>
<evidence type="ECO:0000256" key="3">
    <source>
        <dbReference type="ARBA" id="ARBA00022989"/>
    </source>
</evidence>
<dbReference type="SUPFAM" id="SSF48652">
    <property type="entry name" value="Tetraspanin"/>
    <property type="match status" value="1"/>
</dbReference>
<protein>
    <recommendedName>
        <fullName evidence="8">Tetraspanin</fullName>
    </recommendedName>
</protein>
<evidence type="ECO:0008006" key="8">
    <source>
        <dbReference type="Google" id="ProtNLM"/>
    </source>
</evidence>
<dbReference type="Gene3D" id="1.10.1450.10">
    <property type="entry name" value="Tetraspanin"/>
    <property type="match status" value="1"/>
</dbReference>
<proteinExistence type="predicted"/>
<dbReference type="InterPro" id="IPR018499">
    <property type="entry name" value="Tetraspanin/Peripherin"/>
</dbReference>
<dbReference type="PANTHER" id="PTHR19282">
    <property type="entry name" value="TETRASPANIN"/>
    <property type="match status" value="1"/>
</dbReference>
<dbReference type="GO" id="GO:0016020">
    <property type="term" value="C:membrane"/>
    <property type="evidence" value="ECO:0007669"/>
    <property type="project" value="UniProtKB-SubCell"/>
</dbReference>
<evidence type="ECO:0000256" key="5">
    <source>
        <dbReference type="SAM" id="Phobius"/>
    </source>
</evidence>
<dbReference type="Pfam" id="PF00335">
    <property type="entry name" value="Tetraspanin"/>
    <property type="match status" value="1"/>
</dbReference>
<evidence type="ECO:0000313" key="6">
    <source>
        <dbReference type="EMBL" id="KAI1887954.1"/>
    </source>
</evidence>
<keyword evidence="3 5" id="KW-1133">Transmembrane helix</keyword>
<evidence type="ECO:0000256" key="1">
    <source>
        <dbReference type="ARBA" id="ARBA00004141"/>
    </source>
</evidence>
<dbReference type="OrthoDB" id="5982705at2759"/>
<gene>
    <name evidence="6" type="ORF">AGOR_G00180060</name>
</gene>
<evidence type="ECO:0000313" key="7">
    <source>
        <dbReference type="Proteomes" id="UP000829720"/>
    </source>
</evidence>
<dbReference type="AlphaFoldDB" id="A0A8T3CXA6"/>
<sequence>MACLKRLCITFSVIYGILGVFFLFSGIIVSSYKTEELQFDSETNFGITICCVFGSFMILLALLGSFGAYKEKKWALGVYNVFLVLQAVGCFKVLPSLSSVQTEVNTGVLNDFTPLNQAKGHIQKAVNKMQTVAECCGIWGYEDWGDSIPQSCHCPPDYENKASKCHHVKPPSKDTWSWQRGYGKPEGPKVEVYKQPCGPIILNYMEMGIKYGVGLFITITLVVTISAMLHLLMCCHIKEPTPSSPVASGEDPKPPAYTVLYKGQGS</sequence>